<evidence type="ECO:0000256" key="4">
    <source>
        <dbReference type="ARBA" id="ARBA00022737"/>
    </source>
</evidence>
<evidence type="ECO:0000256" key="7">
    <source>
        <dbReference type="ARBA" id="ARBA00040775"/>
    </source>
</evidence>
<dbReference type="SUPFAM" id="SSF52833">
    <property type="entry name" value="Thioredoxin-like"/>
    <property type="match status" value="1"/>
</dbReference>
<dbReference type="GO" id="GO:0019888">
    <property type="term" value="F:protein phosphatase regulator activity"/>
    <property type="evidence" value="ECO:0007669"/>
    <property type="project" value="TreeGrafter"/>
</dbReference>
<dbReference type="PANTHER" id="PTHR10648">
    <property type="entry name" value="SERINE/THREONINE-PROTEIN PHOSPHATASE PP2A 65 KDA REGULATORY SUBUNIT"/>
    <property type="match status" value="1"/>
</dbReference>
<dbReference type="PROSITE" id="PS50077">
    <property type="entry name" value="HEAT_REPEAT"/>
    <property type="match status" value="2"/>
</dbReference>
<evidence type="ECO:0000256" key="6">
    <source>
        <dbReference type="ARBA" id="ARBA00022933"/>
    </source>
</evidence>
<comment type="subcellular location">
    <subcellularLocation>
        <location evidence="1">Endoplasmic reticulum lumen</location>
    </subcellularLocation>
</comment>
<feature type="repeat" description="HEAT" evidence="8">
    <location>
        <begin position="192"/>
        <end position="229"/>
    </location>
</feature>
<sequence length="948" mass="106626">MLISVPDLMLRVDLLELIPYIAAQAVKCSTRVDALKNVVSEYLIPLVVRNLVSTDTAVDRAAHATLIHLIEKGFITKQQAEIQVCPSILALSKVEASSDITGAVMLMSKLAPLLGRDITERVFLKRFTELCTSHMFYIRKVCAAHIGEFCTVVCKDVFEKNTDDIWGVRKACAEVIMYVSCACPPIARKLMLAPVFAKLLQDDCRWVRMSAFQTLGPFISTFADPTITNVGYNKGGDLILVNGDGSELSVNWCPSLSRVWKYDMDDMNLESLVETFQDVVGEWKTKGKNATSTSNSNVINDKTQCDNLAEIINSELKDELSNISLDTDDSVVEICNNQISDTSKSLGDCTEDCEQTATNSLQSIEPIEDESKKVNFILSENGTREDDDLHLFNSYNYWYINPDMPLDPSIIAGEQSPTVINTFLDMGSHLEDLYSTINLSDSLNDTATFREDSSISMENASDINNSTSFEIKVVHTEPEQDVVPQLLIDHFISMTDSNMVINIDNEVKYHCAFSLPAVALTLGSSNWHLLKNTVDCLASDVQYKVRRTVASSLHELALILGPEVATNNLTPLFDGFLKDLDEVRIGVLKHLAHFLQLISPVKRNVYLPRLAEFLQTDNESNWRFRHELATQLLMAVTLFKPSDTAKHIGVISKELLCDKVAAVRQAAVSLITEIIKYSSSEQGLTTNLLVTLAERFAHSKKWKRRQTFALLCEELLKEEALPPEQFASEVLPHLNDLSWDPVANVRLVVARCLAKQVLPNEYFSDPRNDQYEGLEKVLRRLQADKDRDVRQSAEVEPSSDKIIYAEFTSDDCWALGFNKANLLCSSCDQLPKFDLDILHEHCMECCHPDENGTSEQVYHKAVLEVCTCKFGAYPQIQAFIKSHRPAQFPNLQIKYVRGLDPIIKLYDKDGHLKETVAIEKWNTDSVEEFLKTHLVKINDDDFLRTNMV</sequence>
<dbReference type="InterPro" id="IPR038219">
    <property type="entry name" value="Sep15/SelM_sf"/>
</dbReference>
<evidence type="ECO:0000256" key="5">
    <source>
        <dbReference type="ARBA" id="ARBA00022824"/>
    </source>
</evidence>
<dbReference type="Gene3D" id="1.25.10.10">
    <property type="entry name" value="Leucine-rich Repeat Variant"/>
    <property type="match status" value="3"/>
</dbReference>
<dbReference type="InterPro" id="IPR051023">
    <property type="entry name" value="PP2A_Regulatory_Subunit_A"/>
</dbReference>
<dbReference type="InterPro" id="IPR036249">
    <property type="entry name" value="Thioredoxin-like_sf"/>
</dbReference>
<evidence type="ECO:0000313" key="11">
    <source>
        <dbReference type="Proteomes" id="UP001159042"/>
    </source>
</evidence>
<feature type="domain" description="Selenoprotein F/M" evidence="9">
    <location>
        <begin position="860"/>
        <end position="934"/>
    </location>
</feature>
<keyword evidence="11" id="KW-1185">Reference proteome</keyword>
<dbReference type="PANTHER" id="PTHR10648:SF1">
    <property type="entry name" value="SERINE_THREONINE-PROTEIN PHOSPHATASE 4 REGULATORY SUBUNIT 1"/>
    <property type="match status" value="1"/>
</dbReference>
<keyword evidence="3" id="KW-0732">Signal</keyword>
<dbReference type="EMBL" id="JANEYG010000007">
    <property type="protein sequence ID" value="KAJ8922296.1"/>
    <property type="molecule type" value="Genomic_DNA"/>
</dbReference>
<comment type="caution">
    <text evidence="10">The sequence shown here is derived from an EMBL/GenBank/DDBJ whole genome shotgun (WGS) entry which is preliminary data.</text>
</comment>
<keyword evidence="5" id="KW-0256">Endoplasmic reticulum</keyword>
<evidence type="ECO:0000313" key="10">
    <source>
        <dbReference type="EMBL" id="KAJ8922296.1"/>
    </source>
</evidence>
<evidence type="ECO:0000256" key="2">
    <source>
        <dbReference type="ARBA" id="ARBA00005742"/>
    </source>
</evidence>
<proteinExistence type="inferred from homology"/>
<dbReference type="GO" id="GO:0005788">
    <property type="term" value="C:endoplasmic reticulum lumen"/>
    <property type="evidence" value="ECO:0007669"/>
    <property type="project" value="UniProtKB-SubCell"/>
</dbReference>
<dbReference type="AlphaFoldDB" id="A0AAV8W813"/>
<comment type="similarity">
    <text evidence="2">Belongs to the selenoprotein M/F family.</text>
</comment>
<dbReference type="SUPFAM" id="SSF48371">
    <property type="entry name" value="ARM repeat"/>
    <property type="match status" value="1"/>
</dbReference>
<organism evidence="10 11">
    <name type="scientific">Exocentrus adspersus</name>
    <dbReference type="NCBI Taxonomy" id="1586481"/>
    <lineage>
        <taxon>Eukaryota</taxon>
        <taxon>Metazoa</taxon>
        <taxon>Ecdysozoa</taxon>
        <taxon>Arthropoda</taxon>
        <taxon>Hexapoda</taxon>
        <taxon>Insecta</taxon>
        <taxon>Pterygota</taxon>
        <taxon>Neoptera</taxon>
        <taxon>Endopterygota</taxon>
        <taxon>Coleoptera</taxon>
        <taxon>Polyphaga</taxon>
        <taxon>Cucujiformia</taxon>
        <taxon>Chrysomeloidea</taxon>
        <taxon>Cerambycidae</taxon>
        <taxon>Lamiinae</taxon>
        <taxon>Acanthocinini</taxon>
        <taxon>Exocentrus</taxon>
    </lineage>
</organism>
<dbReference type="FunFam" id="3.40.30.50:FF:000001">
    <property type="entry name" value="15 kDa selenoprotein"/>
    <property type="match status" value="1"/>
</dbReference>
<evidence type="ECO:0000256" key="3">
    <source>
        <dbReference type="ARBA" id="ARBA00022729"/>
    </source>
</evidence>
<dbReference type="Pfam" id="PF08806">
    <property type="entry name" value="Sep15_SelM"/>
    <property type="match status" value="1"/>
</dbReference>
<dbReference type="Gene3D" id="3.40.30.50">
    <property type="entry name" value="Sep15/SelM thioredoxin-like domain, active-site redox motif"/>
    <property type="match status" value="1"/>
</dbReference>
<dbReference type="GO" id="GO:0051084">
    <property type="term" value="P:'de novo' post-translational protein folding"/>
    <property type="evidence" value="ECO:0007669"/>
    <property type="project" value="UniProtKB-ARBA"/>
</dbReference>
<evidence type="ECO:0000259" key="9">
    <source>
        <dbReference type="Pfam" id="PF08806"/>
    </source>
</evidence>
<dbReference type="InterPro" id="IPR014912">
    <property type="entry name" value="Sep15_SelM_dom"/>
</dbReference>
<dbReference type="InterPro" id="IPR021133">
    <property type="entry name" value="HEAT_type_2"/>
</dbReference>
<accession>A0AAV8W813</accession>
<protein>
    <recommendedName>
        <fullName evidence="7">Selenoprotein F</fullName>
    </recommendedName>
</protein>
<gene>
    <name evidence="10" type="ORF">NQ315_004236</name>
</gene>
<feature type="repeat" description="HEAT" evidence="8">
    <location>
        <begin position="530"/>
        <end position="568"/>
    </location>
</feature>
<name>A0AAV8W813_9CUCU</name>
<evidence type="ECO:0000256" key="1">
    <source>
        <dbReference type="ARBA" id="ARBA00004319"/>
    </source>
</evidence>
<keyword evidence="4" id="KW-0677">Repeat</keyword>
<dbReference type="Proteomes" id="UP001159042">
    <property type="component" value="Unassembled WGS sequence"/>
</dbReference>
<reference evidence="10 11" key="1">
    <citation type="journal article" date="2023" name="Insect Mol. Biol.">
        <title>Genome sequencing provides insights into the evolution of gene families encoding plant cell wall-degrading enzymes in longhorned beetles.</title>
        <authorList>
            <person name="Shin N.R."/>
            <person name="Okamura Y."/>
            <person name="Kirsch R."/>
            <person name="Pauchet Y."/>
        </authorList>
    </citation>
    <scope>NUCLEOTIDE SEQUENCE [LARGE SCALE GENOMIC DNA]</scope>
    <source>
        <strain evidence="10">EAD_L_NR</strain>
    </source>
</reference>
<dbReference type="InterPro" id="IPR011989">
    <property type="entry name" value="ARM-like"/>
</dbReference>
<evidence type="ECO:0000256" key="8">
    <source>
        <dbReference type="PROSITE-ProRule" id="PRU00103"/>
    </source>
</evidence>
<dbReference type="InterPro" id="IPR016024">
    <property type="entry name" value="ARM-type_fold"/>
</dbReference>
<keyword evidence="6" id="KW-0712">Selenocysteine</keyword>